<evidence type="ECO:0000313" key="4">
    <source>
        <dbReference type="EMBL" id="CCA76483.1"/>
    </source>
</evidence>
<comment type="caution">
    <text evidence="4">The sequence shown here is derived from an EMBL/GenBank/DDBJ whole genome shotgun (WGS) entry which is preliminary data.</text>
</comment>
<evidence type="ECO:0000313" key="5">
    <source>
        <dbReference type="Proteomes" id="UP000007148"/>
    </source>
</evidence>
<dbReference type="OrthoDB" id="7464126at2759"/>
<organism evidence="4 5">
    <name type="scientific">Serendipita indica (strain DSM 11827)</name>
    <name type="common">Root endophyte fungus</name>
    <name type="synonym">Piriformospora indica</name>
    <dbReference type="NCBI Taxonomy" id="1109443"/>
    <lineage>
        <taxon>Eukaryota</taxon>
        <taxon>Fungi</taxon>
        <taxon>Dikarya</taxon>
        <taxon>Basidiomycota</taxon>
        <taxon>Agaricomycotina</taxon>
        <taxon>Agaricomycetes</taxon>
        <taxon>Sebacinales</taxon>
        <taxon>Serendipitaceae</taxon>
        <taxon>Serendipita</taxon>
    </lineage>
</organism>
<sequence>MAGIPMHPRLDAGAKRQHSALGKHTRSTWYPPASSIPTMHRRKAKGNQIPTPSDSLRGNTSAHDPDIAYQRTRDTLIEVVKLVRAGTDATSFLGPLKAVCEISLLFLETTRTVNENTKGLKILRDSLEAHISILDEGYLQAVEDERMDQMPEALKDFNDAVRDYIATLKGILARMNELKHSRDQGMNGFFRKITDSKMNTGNIAEYKQEILQATRVFEDMTKLYQIQLQAEVWKVARLGPEKPRPMGTQHKTCLPGTRVSILQEVRHWRLDPNADKRIFWLCDVGGSGKSTVTLTMCEEWDNAEGVLVGRFFFSKNARQTSETDDFCSVIAEDIGARNKAILKQIKVIKEEDPHLLIRGLRHQFTKLVEEPLQLATTNIVLVIDAMDECNKEMRGELINLLVEKLPLMPKLKLFITSRPEPDITAILQGRAIVRGMHFKMHGKEQQSNLDDIRAYVDVHLVDLLTEPQRWQIVKRSNGLFIWITTAHLELRQAQGPAAVGATLKSLLTRGEGGDINQVYTSILRRLRREPSSGSIHKVMGTILTLFEPVSTEALEEITGIADSELRLILGSMQSVFRVKSVVEFLHPTFREYLLSPYNVDMPFDSTAMQSDLAISVLTVLQKDLKEDICGISVPNEPYPRNTDVMDLDERLERLWTSCPALPYAAKYWGYHASTVVMEEHVVQPLRRFLESQILYLVELLSLMGHMHLIRNFEEIRRSCAQQRFGDEVEVS</sequence>
<dbReference type="InParanoid" id="G4TYU0"/>
<feature type="compositionally biased region" description="Polar residues" evidence="2">
    <location>
        <begin position="48"/>
        <end position="62"/>
    </location>
</feature>
<dbReference type="eggNOG" id="KOG0266">
    <property type="taxonomic scope" value="Eukaryota"/>
</dbReference>
<dbReference type="PANTHER" id="PTHR10039">
    <property type="entry name" value="AMELOGENIN"/>
    <property type="match status" value="1"/>
</dbReference>
<protein>
    <submittedName>
        <fullName evidence="4">Related to WD-40 repeat-containing protein-Laccaria bicolor</fullName>
    </submittedName>
</protein>
<dbReference type="AlphaFoldDB" id="G4TYU0"/>
<keyword evidence="1" id="KW-0677">Repeat</keyword>
<evidence type="ECO:0000256" key="2">
    <source>
        <dbReference type="SAM" id="MobiDB-lite"/>
    </source>
</evidence>
<feature type="domain" description="Nephrocystin 3-like N-terminal" evidence="3">
    <location>
        <begin position="263"/>
        <end position="418"/>
    </location>
</feature>
<dbReference type="Gene3D" id="3.40.50.300">
    <property type="entry name" value="P-loop containing nucleotide triphosphate hydrolases"/>
    <property type="match status" value="1"/>
</dbReference>
<evidence type="ECO:0000256" key="1">
    <source>
        <dbReference type="ARBA" id="ARBA00022737"/>
    </source>
</evidence>
<dbReference type="OMA" id="REESEPM"/>
<evidence type="ECO:0000259" key="3">
    <source>
        <dbReference type="Pfam" id="PF24883"/>
    </source>
</evidence>
<keyword evidence="5" id="KW-1185">Reference proteome</keyword>
<dbReference type="InterPro" id="IPR027417">
    <property type="entry name" value="P-loop_NTPase"/>
</dbReference>
<dbReference type="EMBL" id="CAFZ01000782">
    <property type="protein sequence ID" value="CCA76483.1"/>
    <property type="molecule type" value="Genomic_DNA"/>
</dbReference>
<feature type="compositionally biased region" description="Basic residues" evidence="2">
    <location>
        <begin position="15"/>
        <end position="26"/>
    </location>
</feature>
<proteinExistence type="predicted"/>
<dbReference type="HOGENOM" id="CLU_000288_6_5_1"/>
<reference evidence="4 5" key="1">
    <citation type="journal article" date="2011" name="PLoS Pathog.">
        <title>Endophytic Life Strategies Decoded by Genome and Transcriptome Analyses of the Mutualistic Root Symbiont Piriformospora indica.</title>
        <authorList>
            <person name="Zuccaro A."/>
            <person name="Lahrmann U."/>
            <person name="Guldener U."/>
            <person name="Langen G."/>
            <person name="Pfiffi S."/>
            <person name="Biedenkopf D."/>
            <person name="Wong P."/>
            <person name="Samans B."/>
            <person name="Grimm C."/>
            <person name="Basiewicz M."/>
            <person name="Murat C."/>
            <person name="Martin F."/>
            <person name="Kogel K.H."/>
        </authorList>
    </citation>
    <scope>NUCLEOTIDE SEQUENCE [LARGE SCALE GENOMIC DNA]</scope>
    <source>
        <strain evidence="4 5">DSM 11827</strain>
    </source>
</reference>
<name>G4TYU0_SERID</name>
<dbReference type="Pfam" id="PF24883">
    <property type="entry name" value="NPHP3_N"/>
    <property type="match status" value="1"/>
</dbReference>
<gene>
    <name evidence="4" type="ORF">PIIN_10476</name>
</gene>
<dbReference type="Proteomes" id="UP000007148">
    <property type="component" value="Unassembled WGS sequence"/>
</dbReference>
<feature type="region of interest" description="Disordered" evidence="2">
    <location>
        <begin position="1"/>
        <end position="67"/>
    </location>
</feature>
<dbReference type="PANTHER" id="PTHR10039:SF17">
    <property type="entry name" value="FUNGAL STAND N-TERMINAL GOODBYE DOMAIN-CONTAINING PROTEIN-RELATED"/>
    <property type="match status" value="1"/>
</dbReference>
<accession>G4TYU0</accession>
<dbReference type="STRING" id="1109443.G4TYU0"/>
<dbReference type="SUPFAM" id="SSF52540">
    <property type="entry name" value="P-loop containing nucleoside triphosphate hydrolases"/>
    <property type="match status" value="1"/>
</dbReference>
<dbReference type="InterPro" id="IPR056884">
    <property type="entry name" value="NPHP3-like_N"/>
</dbReference>